<keyword evidence="1" id="KW-0812">Transmembrane</keyword>
<evidence type="ECO:0008006" key="4">
    <source>
        <dbReference type="Google" id="ProtNLM"/>
    </source>
</evidence>
<proteinExistence type="predicted"/>
<evidence type="ECO:0000313" key="2">
    <source>
        <dbReference type="EMBL" id="GFY92252.1"/>
    </source>
</evidence>
<dbReference type="PANTHER" id="PTHR34672">
    <property type="entry name" value="POLLEN-SPECIFIC ARABINOGALACTA PROTEIN BAN102"/>
    <property type="match status" value="1"/>
</dbReference>
<dbReference type="PANTHER" id="PTHR34672:SF2">
    <property type="entry name" value="ARABINOGALACTAN PROTEIN 23"/>
    <property type="match status" value="1"/>
</dbReference>
<reference evidence="2 3" key="1">
    <citation type="submission" date="2019-07" db="EMBL/GenBank/DDBJ databases">
        <title>De Novo Assembly of kiwifruit Actinidia rufa.</title>
        <authorList>
            <person name="Sugita-Konishi S."/>
            <person name="Sato K."/>
            <person name="Mori E."/>
            <person name="Abe Y."/>
            <person name="Kisaki G."/>
            <person name="Hamano K."/>
            <person name="Suezawa K."/>
            <person name="Otani M."/>
            <person name="Fukuda T."/>
            <person name="Manabe T."/>
            <person name="Gomi K."/>
            <person name="Tabuchi M."/>
            <person name="Akimitsu K."/>
            <person name="Kataoka I."/>
        </authorList>
    </citation>
    <scope>NUCLEOTIDE SEQUENCE [LARGE SCALE GENOMIC DNA]</scope>
    <source>
        <strain evidence="3">cv. Fuchu</strain>
    </source>
</reference>
<dbReference type="EMBL" id="BJWL01000008">
    <property type="protein sequence ID" value="GFY92252.1"/>
    <property type="molecule type" value="Genomic_DNA"/>
</dbReference>
<keyword evidence="1" id="KW-0472">Membrane</keyword>
<keyword evidence="3" id="KW-1185">Reference proteome</keyword>
<keyword evidence="1" id="KW-1133">Transmembrane helix</keyword>
<organism evidence="2 3">
    <name type="scientific">Actinidia rufa</name>
    <dbReference type="NCBI Taxonomy" id="165716"/>
    <lineage>
        <taxon>Eukaryota</taxon>
        <taxon>Viridiplantae</taxon>
        <taxon>Streptophyta</taxon>
        <taxon>Embryophyta</taxon>
        <taxon>Tracheophyta</taxon>
        <taxon>Spermatophyta</taxon>
        <taxon>Magnoliopsida</taxon>
        <taxon>eudicotyledons</taxon>
        <taxon>Gunneridae</taxon>
        <taxon>Pentapetalae</taxon>
        <taxon>asterids</taxon>
        <taxon>Ericales</taxon>
        <taxon>Actinidiaceae</taxon>
        <taxon>Actinidia</taxon>
    </lineage>
</organism>
<dbReference type="AlphaFoldDB" id="A0A7J0F0P8"/>
<sequence>MEMKKIAFATFMAASASLSAAVATIEAQAPAPASDAATTLPTVGTLVGASLLSFFAYYTRRRRERGVHENMGLKIF</sequence>
<gene>
    <name evidence="2" type="ORF">Acr_08g0006480</name>
</gene>
<name>A0A7J0F0P8_9ERIC</name>
<comment type="caution">
    <text evidence="2">The sequence shown here is derived from an EMBL/GenBank/DDBJ whole genome shotgun (WGS) entry which is preliminary data.</text>
</comment>
<dbReference type="InterPro" id="IPR044702">
    <property type="entry name" value="AGP23/40"/>
</dbReference>
<evidence type="ECO:0000256" key="1">
    <source>
        <dbReference type="SAM" id="Phobius"/>
    </source>
</evidence>
<accession>A0A7J0F0P8</accession>
<protein>
    <recommendedName>
        <fullName evidence="4">Transmembrane protein</fullName>
    </recommendedName>
</protein>
<evidence type="ECO:0000313" key="3">
    <source>
        <dbReference type="Proteomes" id="UP000585474"/>
    </source>
</evidence>
<feature type="transmembrane region" description="Helical" evidence="1">
    <location>
        <begin position="39"/>
        <end position="58"/>
    </location>
</feature>
<dbReference type="Proteomes" id="UP000585474">
    <property type="component" value="Unassembled WGS sequence"/>
</dbReference>